<feature type="domain" description="CDP-alcohol phosphatidyltransferase C-terminal" evidence="17">
    <location>
        <begin position="211"/>
        <end position="247"/>
    </location>
</feature>
<dbReference type="HOGENOM" id="CLU_049944_1_0_5"/>
<keyword evidence="6" id="KW-0444">Lipid biosynthesis</keyword>
<feature type="transmembrane region" description="Helical" evidence="16">
    <location>
        <begin position="21"/>
        <end position="40"/>
    </location>
</feature>
<evidence type="ECO:0000256" key="11">
    <source>
        <dbReference type="ARBA" id="ARBA00023136"/>
    </source>
</evidence>
<evidence type="ECO:0000256" key="15">
    <source>
        <dbReference type="RuleBase" id="RU003750"/>
    </source>
</evidence>
<dbReference type="InterPro" id="IPR012616">
    <property type="entry name" value="CDP-OH_P_trans_C"/>
</dbReference>
<dbReference type="InterPro" id="IPR050324">
    <property type="entry name" value="CDP-alcohol_PTase-I"/>
</dbReference>
<name>D1ASB8_ANACI</name>
<keyword evidence="7 15" id="KW-0808">Transferase</keyword>
<evidence type="ECO:0000256" key="7">
    <source>
        <dbReference type="ARBA" id="ARBA00022679"/>
    </source>
</evidence>
<sequence>MSSDGAREKRAGHGSPSITRLLPSMVTMLGLCSGLTSIRYTFAGQWEPAVIFIVVAALIDGLDGRVARMLNSATTFGAQLDSFADFLSFGVAPAFLLYFWLLYSMRVVGWVLVMIFVVCMSIRLARFNVSLYDEDEREDWKKCFFVGVPAPIGALLSLIPVMLTFYDGDVRWVSDKILNKNTVSAYLAFVAFLSVSNIPTISAKHHNIPRRWFYMLVTLLAVLMVLTITNPWVMLPLMGALYFVSIPIGSAYYAYINTRSTAAKMAKVRKAANTAETGKKQQP</sequence>
<dbReference type="Proteomes" id="UP000000630">
    <property type="component" value="Chromosome"/>
</dbReference>
<comment type="catalytic activity">
    <reaction evidence="1">
        <text>a CDP-1,2-diacyl-sn-glycerol + L-serine = a 1,2-diacyl-sn-glycero-3-phospho-L-serine + CMP + H(+)</text>
        <dbReference type="Rhea" id="RHEA:16913"/>
        <dbReference type="ChEBI" id="CHEBI:15378"/>
        <dbReference type="ChEBI" id="CHEBI:33384"/>
        <dbReference type="ChEBI" id="CHEBI:57262"/>
        <dbReference type="ChEBI" id="CHEBI:58332"/>
        <dbReference type="ChEBI" id="CHEBI:60377"/>
        <dbReference type="EC" id="2.7.8.8"/>
    </reaction>
</comment>
<evidence type="ECO:0000256" key="3">
    <source>
        <dbReference type="ARBA" id="ARBA00010441"/>
    </source>
</evidence>
<dbReference type="PANTHER" id="PTHR14269">
    <property type="entry name" value="CDP-DIACYLGLYCEROL--GLYCEROL-3-PHOSPHATE 3-PHOSPHATIDYLTRANSFERASE-RELATED"/>
    <property type="match status" value="1"/>
</dbReference>
<evidence type="ECO:0000256" key="12">
    <source>
        <dbReference type="ARBA" id="ARBA00023209"/>
    </source>
</evidence>
<dbReference type="eggNOG" id="COG1183">
    <property type="taxonomic scope" value="Bacteria"/>
</dbReference>
<dbReference type="PANTHER" id="PTHR14269:SF61">
    <property type="entry name" value="CDP-DIACYLGLYCEROL--SERINE O-PHOSPHATIDYLTRANSFERASE"/>
    <property type="match status" value="1"/>
</dbReference>
<dbReference type="KEGG" id="acn:ACIS_00840"/>
<feature type="transmembrane region" description="Helical" evidence="16">
    <location>
        <begin position="212"/>
        <end position="233"/>
    </location>
</feature>
<gene>
    <name evidence="18" type="primary">pssA</name>
    <name evidence="18" type="ordered locus">ACIS_00840</name>
</gene>
<dbReference type="InterPro" id="IPR004533">
    <property type="entry name" value="CDP-diaglyc--ser_O-PTrfase"/>
</dbReference>
<evidence type="ECO:0000256" key="16">
    <source>
        <dbReference type="SAM" id="Phobius"/>
    </source>
</evidence>
<dbReference type="InterPro" id="IPR048254">
    <property type="entry name" value="CDP_ALCOHOL_P_TRANSF_CS"/>
</dbReference>
<evidence type="ECO:0000256" key="2">
    <source>
        <dbReference type="ARBA" id="ARBA00004127"/>
    </source>
</evidence>
<evidence type="ECO:0000256" key="9">
    <source>
        <dbReference type="ARBA" id="ARBA00022989"/>
    </source>
</evidence>
<accession>D1ASB8</accession>
<organism evidence="18 19">
    <name type="scientific">Anaplasma centrale (strain Israel)</name>
    <name type="common">Anaplasma marginale subsp. centrale (strain Israel)</name>
    <dbReference type="NCBI Taxonomy" id="574556"/>
    <lineage>
        <taxon>Bacteria</taxon>
        <taxon>Pseudomonadati</taxon>
        <taxon>Pseudomonadota</taxon>
        <taxon>Alphaproteobacteria</taxon>
        <taxon>Rickettsiales</taxon>
        <taxon>Anaplasmataceae</taxon>
        <taxon>Anaplasma</taxon>
    </lineage>
</organism>
<dbReference type="AlphaFoldDB" id="D1ASB8"/>
<keyword evidence="13" id="KW-1208">Phospholipid metabolism</keyword>
<dbReference type="InterPro" id="IPR043130">
    <property type="entry name" value="CDP-OH_PTrfase_TM_dom"/>
</dbReference>
<feature type="transmembrane region" description="Helical" evidence="16">
    <location>
        <begin position="107"/>
        <end position="124"/>
    </location>
</feature>
<dbReference type="Pfam" id="PF01066">
    <property type="entry name" value="CDP-OH_P_transf"/>
    <property type="match status" value="1"/>
</dbReference>
<dbReference type="STRING" id="574556.ACIS_00840"/>
<keyword evidence="19" id="KW-1185">Reference proteome</keyword>
<evidence type="ECO:0000256" key="6">
    <source>
        <dbReference type="ARBA" id="ARBA00022516"/>
    </source>
</evidence>
<dbReference type="GO" id="GO:0003882">
    <property type="term" value="F:CDP-diacylglycerol-serine O-phosphatidyltransferase activity"/>
    <property type="evidence" value="ECO:0007669"/>
    <property type="project" value="UniProtKB-EC"/>
</dbReference>
<dbReference type="EMBL" id="CP001759">
    <property type="protein sequence ID" value="ACZ49371.1"/>
    <property type="molecule type" value="Genomic_DNA"/>
</dbReference>
<comment type="similarity">
    <text evidence="3 15">Belongs to the CDP-alcohol phosphatidyltransferase class-I family.</text>
</comment>
<evidence type="ECO:0000256" key="8">
    <source>
        <dbReference type="ARBA" id="ARBA00022692"/>
    </source>
</evidence>
<dbReference type="EC" id="2.7.8.8" evidence="4"/>
<dbReference type="RefSeq" id="WP_012880823.1">
    <property type="nucleotide sequence ID" value="NC_013532.1"/>
</dbReference>
<protein>
    <recommendedName>
        <fullName evidence="5">CDP-diacylglycerol--serine O-phosphatidyltransferase</fullName>
        <ecNumber evidence="4">2.7.8.8</ecNumber>
    </recommendedName>
    <alternativeName>
        <fullName evidence="14">Phosphatidylserine synthase</fullName>
    </alternativeName>
</protein>
<keyword evidence="9 16" id="KW-1133">Transmembrane helix</keyword>
<evidence type="ECO:0000256" key="4">
    <source>
        <dbReference type="ARBA" id="ARBA00013174"/>
    </source>
</evidence>
<evidence type="ECO:0000313" key="19">
    <source>
        <dbReference type="Proteomes" id="UP000000630"/>
    </source>
</evidence>
<evidence type="ECO:0000256" key="5">
    <source>
        <dbReference type="ARBA" id="ARBA00017171"/>
    </source>
</evidence>
<dbReference type="GO" id="GO:0012505">
    <property type="term" value="C:endomembrane system"/>
    <property type="evidence" value="ECO:0007669"/>
    <property type="project" value="UniProtKB-SubCell"/>
</dbReference>
<evidence type="ECO:0000256" key="13">
    <source>
        <dbReference type="ARBA" id="ARBA00023264"/>
    </source>
</evidence>
<dbReference type="InterPro" id="IPR000462">
    <property type="entry name" value="CDP-OH_P_trans"/>
</dbReference>
<evidence type="ECO:0000256" key="10">
    <source>
        <dbReference type="ARBA" id="ARBA00023098"/>
    </source>
</evidence>
<feature type="transmembrane region" description="Helical" evidence="16">
    <location>
        <begin position="183"/>
        <end position="200"/>
    </location>
</feature>
<feature type="transmembrane region" description="Helical" evidence="16">
    <location>
        <begin position="46"/>
        <end position="62"/>
    </location>
</feature>
<reference evidence="18 19" key="1">
    <citation type="journal article" date="2010" name="J. Bacteriol.">
        <title>Complete genome sequence of Anaplasma marginale subsp. centrale.</title>
        <authorList>
            <person name="Herndon D.R."/>
            <person name="Palmer G.H."/>
            <person name="Shkap V."/>
            <person name="Knowles D.P. Jr."/>
            <person name="Brayton K.A."/>
        </authorList>
    </citation>
    <scope>NUCLEOTIDE SEQUENCE [LARGE SCALE GENOMIC DNA]</scope>
    <source>
        <strain evidence="18 19">Israel</strain>
    </source>
</reference>
<feature type="transmembrane region" description="Helical" evidence="16">
    <location>
        <begin position="144"/>
        <end position="163"/>
    </location>
</feature>
<comment type="subcellular location">
    <subcellularLocation>
        <location evidence="2">Endomembrane system</location>
        <topology evidence="2">Multi-pass membrane protein</topology>
    </subcellularLocation>
</comment>
<keyword evidence="10" id="KW-0443">Lipid metabolism</keyword>
<dbReference type="GO" id="GO:0016020">
    <property type="term" value="C:membrane"/>
    <property type="evidence" value="ECO:0007669"/>
    <property type="project" value="InterPro"/>
</dbReference>
<dbReference type="GO" id="GO:0008654">
    <property type="term" value="P:phospholipid biosynthetic process"/>
    <property type="evidence" value="ECO:0007669"/>
    <property type="project" value="UniProtKB-KW"/>
</dbReference>
<keyword evidence="11 16" id="KW-0472">Membrane</keyword>
<evidence type="ECO:0000259" key="17">
    <source>
        <dbReference type="Pfam" id="PF08009"/>
    </source>
</evidence>
<dbReference type="OrthoDB" id="9777147at2"/>
<feature type="transmembrane region" description="Helical" evidence="16">
    <location>
        <begin position="83"/>
        <end position="101"/>
    </location>
</feature>
<dbReference type="PROSITE" id="PS00379">
    <property type="entry name" value="CDP_ALCOHOL_P_TRANSF"/>
    <property type="match status" value="1"/>
</dbReference>
<evidence type="ECO:0000256" key="1">
    <source>
        <dbReference type="ARBA" id="ARBA00000287"/>
    </source>
</evidence>
<dbReference type="Gene3D" id="1.20.120.1760">
    <property type="match status" value="1"/>
</dbReference>
<feature type="transmembrane region" description="Helical" evidence="16">
    <location>
        <begin position="239"/>
        <end position="256"/>
    </location>
</feature>
<dbReference type="Pfam" id="PF08009">
    <property type="entry name" value="CDP-OH_P_tran_2"/>
    <property type="match status" value="1"/>
</dbReference>
<dbReference type="NCBIfam" id="TIGR00473">
    <property type="entry name" value="pssA"/>
    <property type="match status" value="1"/>
</dbReference>
<evidence type="ECO:0000313" key="18">
    <source>
        <dbReference type="EMBL" id="ACZ49371.1"/>
    </source>
</evidence>
<keyword evidence="12" id="KW-0594">Phospholipid biosynthesis</keyword>
<evidence type="ECO:0000256" key="14">
    <source>
        <dbReference type="ARBA" id="ARBA00032361"/>
    </source>
</evidence>
<keyword evidence="8 16" id="KW-0812">Transmembrane</keyword>
<proteinExistence type="inferred from homology"/>